<sequence length="117" mass="12765">MHGFGVYHFANGHCYEGSWHEGQKQGYGMYTFRSGDTKCGEWDSGTLKTSLPPLTDAILRALQAARKAAGNAIKLRRVDEQVNKAVLAANRAATAARVAAVRAVQNQMDGKFCYTDV</sequence>
<evidence type="ECO:0000313" key="2">
    <source>
        <dbReference type="EMBL" id="MBA0566154.1"/>
    </source>
</evidence>
<comment type="caution">
    <text evidence="2">The sequence shown here is derived from an EMBL/GenBank/DDBJ whole genome shotgun (WGS) entry which is preliminary data.</text>
</comment>
<dbReference type="PANTHER" id="PTHR43215">
    <property type="entry name" value="RADIAL SPOKE HEAD 1 HOMOLOG"/>
    <property type="match status" value="1"/>
</dbReference>
<gene>
    <name evidence="2" type="ORF">Golob_010998</name>
</gene>
<keyword evidence="3" id="KW-1185">Reference proteome</keyword>
<dbReference type="Gene3D" id="2.20.110.10">
    <property type="entry name" value="Histone H3 K4-specific methyltransferase SET7/9 N-terminal domain"/>
    <property type="match status" value="1"/>
</dbReference>
<dbReference type="SUPFAM" id="SSF82185">
    <property type="entry name" value="Histone H3 K4-specific methyltransferase SET7/9 N-terminal domain"/>
    <property type="match status" value="1"/>
</dbReference>
<dbReference type="PANTHER" id="PTHR43215:SF14">
    <property type="entry name" value="RADIAL SPOKE HEAD 1 HOMOLOG"/>
    <property type="match status" value="1"/>
</dbReference>
<organism evidence="2 3">
    <name type="scientific">Gossypium lobatum</name>
    <dbReference type="NCBI Taxonomy" id="34289"/>
    <lineage>
        <taxon>Eukaryota</taxon>
        <taxon>Viridiplantae</taxon>
        <taxon>Streptophyta</taxon>
        <taxon>Embryophyta</taxon>
        <taxon>Tracheophyta</taxon>
        <taxon>Spermatophyta</taxon>
        <taxon>Magnoliopsida</taxon>
        <taxon>eudicotyledons</taxon>
        <taxon>Gunneridae</taxon>
        <taxon>Pentapetalae</taxon>
        <taxon>rosids</taxon>
        <taxon>malvids</taxon>
        <taxon>Malvales</taxon>
        <taxon>Malvaceae</taxon>
        <taxon>Malvoideae</taxon>
        <taxon>Gossypium</taxon>
    </lineage>
</organism>
<dbReference type="SMART" id="SM00698">
    <property type="entry name" value="MORN"/>
    <property type="match status" value="1"/>
</dbReference>
<dbReference type="AlphaFoldDB" id="A0A7J8MNH9"/>
<dbReference type="Pfam" id="PF02493">
    <property type="entry name" value="MORN"/>
    <property type="match status" value="2"/>
</dbReference>
<keyword evidence="1" id="KW-0677">Repeat</keyword>
<name>A0A7J8MNH9_9ROSI</name>
<accession>A0A7J8MNH9</accession>
<dbReference type="GO" id="GO:0016020">
    <property type="term" value="C:membrane"/>
    <property type="evidence" value="ECO:0007669"/>
    <property type="project" value="UniProtKB-ARBA"/>
</dbReference>
<proteinExistence type="predicted"/>
<protein>
    <submittedName>
        <fullName evidence="2">Uncharacterized protein</fullName>
    </submittedName>
</protein>
<dbReference type="Proteomes" id="UP000593572">
    <property type="component" value="Unassembled WGS sequence"/>
</dbReference>
<evidence type="ECO:0000256" key="1">
    <source>
        <dbReference type="ARBA" id="ARBA00022737"/>
    </source>
</evidence>
<evidence type="ECO:0000313" key="3">
    <source>
        <dbReference type="Proteomes" id="UP000593572"/>
    </source>
</evidence>
<dbReference type="InterPro" id="IPR003409">
    <property type="entry name" value="MORN"/>
</dbReference>
<dbReference type="EMBL" id="JABEZX010000009">
    <property type="protein sequence ID" value="MBA0566154.1"/>
    <property type="molecule type" value="Genomic_DNA"/>
</dbReference>
<reference evidence="2 3" key="1">
    <citation type="journal article" date="2019" name="Genome Biol. Evol.">
        <title>Insights into the evolution of the New World diploid cottons (Gossypium, subgenus Houzingenia) based on genome sequencing.</title>
        <authorList>
            <person name="Grover C.E."/>
            <person name="Arick M.A. 2nd"/>
            <person name="Thrash A."/>
            <person name="Conover J.L."/>
            <person name="Sanders W.S."/>
            <person name="Peterson D.G."/>
            <person name="Frelichowski J.E."/>
            <person name="Scheffler J.A."/>
            <person name="Scheffler B.E."/>
            <person name="Wendel J.F."/>
        </authorList>
    </citation>
    <scope>NUCLEOTIDE SEQUENCE [LARGE SCALE GENOMIC DNA]</scope>
    <source>
        <strain evidence="2">157</strain>
        <tissue evidence="2">Leaf</tissue>
    </source>
</reference>